<gene>
    <name evidence="1" type="ORF">TTHERM_01179900</name>
</gene>
<evidence type="ECO:0000313" key="1">
    <source>
        <dbReference type="EMBL" id="EAR82359.1"/>
    </source>
</evidence>
<proteinExistence type="predicted"/>
<keyword evidence="2" id="KW-1185">Reference proteome</keyword>
<reference evidence="2" key="1">
    <citation type="journal article" date="2006" name="PLoS Biol.">
        <title>Macronuclear genome sequence of the ciliate Tetrahymena thermophila, a model eukaryote.</title>
        <authorList>
            <person name="Eisen J.A."/>
            <person name="Coyne R.S."/>
            <person name="Wu M."/>
            <person name="Wu D."/>
            <person name="Thiagarajan M."/>
            <person name="Wortman J.R."/>
            <person name="Badger J.H."/>
            <person name="Ren Q."/>
            <person name="Amedeo P."/>
            <person name="Jones K.M."/>
            <person name="Tallon L.J."/>
            <person name="Delcher A.L."/>
            <person name="Salzberg S.L."/>
            <person name="Silva J.C."/>
            <person name="Haas B.J."/>
            <person name="Majoros W.H."/>
            <person name="Farzad M."/>
            <person name="Carlton J.M."/>
            <person name="Smith R.K. Jr."/>
            <person name="Garg J."/>
            <person name="Pearlman R.E."/>
            <person name="Karrer K.M."/>
            <person name="Sun L."/>
            <person name="Manning G."/>
            <person name="Elde N.C."/>
            <person name="Turkewitz A.P."/>
            <person name="Asai D.J."/>
            <person name="Wilkes D.E."/>
            <person name="Wang Y."/>
            <person name="Cai H."/>
            <person name="Collins K."/>
            <person name="Stewart B.A."/>
            <person name="Lee S.R."/>
            <person name="Wilamowska K."/>
            <person name="Weinberg Z."/>
            <person name="Ruzzo W.L."/>
            <person name="Wloga D."/>
            <person name="Gaertig J."/>
            <person name="Frankel J."/>
            <person name="Tsao C.-C."/>
            <person name="Gorovsky M.A."/>
            <person name="Keeling P.J."/>
            <person name="Waller R.F."/>
            <person name="Patron N.J."/>
            <person name="Cherry J.M."/>
            <person name="Stover N.A."/>
            <person name="Krieger C.J."/>
            <person name="del Toro C."/>
            <person name="Ryder H.F."/>
            <person name="Williamson S.C."/>
            <person name="Barbeau R.A."/>
            <person name="Hamilton E.P."/>
            <person name="Orias E."/>
        </authorList>
    </citation>
    <scope>NUCLEOTIDE SEQUENCE [LARGE SCALE GENOMIC DNA]</scope>
    <source>
        <strain evidence="2">SB210</strain>
    </source>
</reference>
<dbReference type="RefSeq" id="XP_001030022.1">
    <property type="nucleotide sequence ID" value="XM_001030022.1"/>
</dbReference>
<dbReference type="EMBL" id="GG662520">
    <property type="protein sequence ID" value="EAR82359.1"/>
    <property type="molecule type" value="Genomic_DNA"/>
</dbReference>
<dbReference type="HOGENOM" id="CLU_1301792_0_0_1"/>
<organism evidence="1 2">
    <name type="scientific">Tetrahymena thermophila (strain SB210)</name>
    <dbReference type="NCBI Taxonomy" id="312017"/>
    <lineage>
        <taxon>Eukaryota</taxon>
        <taxon>Sar</taxon>
        <taxon>Alveolata</taxon>
        <taxon>Ciliophora</taxon>
        <taxon>Intramacronucleata</taxon>
        <taxon>Oligohymenophorea</taxon>
        <taxon>Hymenostomatida</taxon>
        <taxon>Tetrahymenina</taxon>
        <taxon>Tetrahymenidae</taxon>
        <taxon>Tetrahymena</taxon>
    </lineage>
</organism>
<dbReference type="AlphaFoldDB" id="Q22AN5"/>
<dbReference type="GeneID" id="7846418"/>
<evidence type="ECO:0000313" key="2">
    <source>
        <dbReference type="Proteomes" id="UP000009168"/>
    </source>
</evidence>
<dbReference type="eggNOG" id="ENOG502SSE8">
    <property type="taxonomic scope" value="Eukaryota"/>
</dbReference>
<accession>Q22AN5</accession>
<dbReference type="OrthoDB" id="311826at2759"/>
<sequence length="221" mass="26344">MIQYYSRDQVNEILAKNKEAAKQEFDSIKYVENKKKQRLTPKELEQMLPKVKPKEQIFEEMKQNFKNSWKSPGYINDEFSHVPVLKANVLNTWQYDRINLAERSYKYPKGYRGFKVPVHGSNFGEASKDHLPEKFQKYLDDFSLKYQEFKMRPSKYGKLPIDERTETFQNRRKEPFKLTNSKQANNFGYDKHSTWETELKTITGPNRTILSTKYQTKSSQN</sequence>
<dbReference type="Proteomes" id="UP000009168">
    <property type="component" value="Unassembled WGS sequence"/>
</dbReference>
<protein>
    <submittedName>
        <fullName evidence="1">Uncharacterized protein</fullName>
    </submittedName>
</protein>
<dbReference type="InParanoid" id="Q22AN5"/>
<dbReference type="KEGG" id="tet:TTHERM_01179900"/>
<dbReference type="OMA" id="DYKYQRR"/>
<name>Q22AN5_TETTS</name>